<dbReference type="EMBL" id="JABMJE010000073">
    <property type="protein sequence ID" value="NQS78305.1"/>
    <property type="molecule type" value="Genomic_DNA"/>
</dbReference>
<proteinExistence type="predicted"/>
<evidence type="ECO:0000313" key="4">
    <source>
        <dbReference type="Proteomes" id="UP000069850"/>
    </source>
</evidence>
<gene>
    <name evidence="3" type="ORF">HQQ74_06300</name>
    <name evidence="2" type="ORF">MMAB1_0882</name>
</gene>
<dbReference type="RefSeq" id="WP_062262229.1">
    <property type="nucleotide sequence ID" value="NZ_DAIMMY010000048.1"/>
</dbReference>
<feature type="transmembrane region" description="Helical" evidence="1">
    <location>
        <begin position="7"/>
        <end position="29"/>
    </location>
</feature>
<evidence type="ECO:0000313" key="2">
    <source>
        <dbReference type="EMBL" id="CVK32096.1"/>
    </source>
</evidence>
<dbReference type="PROSITE" id="PS51257">
    <property type="entry name" value="PROKAR_LIPOPROTEIN"/>
    <property type="match status" value="1"/>
</dbReference>
<reference evidence="2 4" key="1">
    <citation type="submission" date="2016-01" db="EMBL/GenBank/DDBJ databases">
        <authorList>
            <person name="Manzoor S."/>
        </authorList>
    </citation>
    <scope>NUCLEOTIDE SEQUENCE [LARGE SCALE GENOMIC DNA]</scope>
    <source>
        <strain evidence="2">Methanoculleus sp MAB1</strain>
    </source>
</reference>
<reference evidence="3" key="2">
    <citation type="submission" date="2020-05" db="EMBL/GenBank/DDBJ databases">
        <title>The first insight into the ecology of ammonia-tolerant syntrophic propionate oxidizing bacteria.</title>
        <authorList>
            <person name="Singh A."/>
            <person name="Schnurer A."/>
            <person name="Westerholm M."/>
        </authorList>
    </citation>
    <scope>NUCLEOTIDE SEQUENCE</scope>
    <source>
        <strain evidence="3">MAG54</strain>
    </source>
</reference>
<organism evidence="2 4">
    <name type="scientific">Methanoculleus bourgensis</name>
    <dbReference type="NCBI Taxonomy" id="83986"/>
    <lineage>
        <taxon>Archaea</taxon>
        <taxon>Methanobacteriati</taxon>
        <taxon>Methanobacteriota</taxon>
        <taxon>Stenosarchaea group</taxon>
        <taxon>Methanomicrobia</taxon>
        <taxon>Methanomicrobiales</taxon>
        <taxon>Methanomicrobiaceae</taxon>
        <taxon>Methanoculleus</taxon>
    </lineage>
</organism>
<evidence type="ECO:0000256" key="1">
    <source>
        <dbReference type="SAM" id="Phobius"/>
    </source>
</evidence>
<dbReference type="GeneID" id="27136873"/>
<keyword evidence="1" id="KW-0812">Transmembrane</keyword>
<protein>
    <submittedName>
        <fullName evidence="2">Uncharacterized protein</fullName>
    </submittedName>
</protein>
<keyword evidence="1" id="KW-0472">Membrane</keyword>
<sequence length="67" mass="6901">MKHDLTLAGAALVSGCIITGGILIGALTFSVEVPFAPYIMVTLAALIVLGAAMLILSCRTRGDLSLR</sequence>
<dbReference type="Proteomes" id="UP000069850">
    <property type="component" value="Chromosome 1"/>
</dbReference>
<dbReference type="KEGG" id="mema:MMAB1_0882"/>
<keyword evidence="1" id="KW-1133">Transmembrane helix</keyword>
<dbReference type="AlphaFoldDB" id="A0A0X3BIU6"/>
<dbReference type="Proteomes" id="UP000737555">
    <property type="component" value="Unassembled WGS sequence"/>
</dbReference>
<name>A0A0X3BIU6_9EURY</name>
<evidence type="ECO:0000313" key="3">
    <source>
        <dbReference type="EMBL" id="NQS78305.1"/>
    </source>
</evidence>
<dbReference type="OrthoDB" id="107601at2157"/>
<dbReference type="EMBL" id="LT158599">
    <property type="protein sequence ID" value="CVK32096.1"/>
    <property type="molecule type" value="Genomic_DNA"/>
</dbReference>
<feature type="transmembrane region" description="Helical" evidence="1">
    <location>
        <begin position="35"/>
        <end position="58"/>
    </location>
</feature>
<accession>A0A0X3BIU6</accession>